<dbReference type="GO" id="GO:0045211">
    <property type="term" value="C:postsynaptic membrane"/>
    <property type="evidence" value="ECO:0007669"/>
    <property type="project" value="UniProtKB-SubCell"/>
</dbReference>
<dbReference type="Pfam" id="PF01094">
    <property type="entry name" value="ANF_receptor"/>
    <property type="match status" value="2"/>
</dbReference>
<dbReference type="Pfam" id="PF00060">
    <property type="entry name" value="Lig_chan"/>
    <property type="match status" value="1"/>
</dbReference>
<keyword evidence="27" id="KW-1185">Reference proteome</keyword>
<feature type="transmembrane region" description="Helical" evidence="23">
    <location>
        <begin position="635"/>
        <end position="661"/>
    </location>
</feature>
<evidence type="ECO:0000256" key="14">
    <source>
        <dbReference type="ARBA" id="ARBA00023257"/>
    </source>
</evidence>
<dbReference type="RefSeq" id="XP_066911115.1">
    <property type="nucleotide sequence ID" value="XM_067055014.1"/>
</dbReference>
<keyword evidence="10 23" id="KW-0472">Membrane</keyword>
<keyword evidence="13" id="KW-0325">Glycoprotein</keyword>
<dbReference type="InterPro" id="IPR019594">
    <property type="entry name" value="Glu/Gly-bd"/>
</dbReference>
<dbReference type="SUPFAM" id="SSF53822">
    <property type="entry name" value="Periplasmic binding protein-like I"/>
    <property type="match status" value="1"/>
</dbReference>
<protein>
    <recommendedName>
        <fullName evidence="28">Glutamate [NMDA] receptor subunit 1</fullName>
    </recommendedName>
</protein>
<dbReference type="PANTHER" id="PTHR18966">
    <property type="entry name" value="IONOTROPIC GLUTAMATE RECEPTOR"/>
    <property type="match status" value="1"/>
</dbReference>
<keyword evidence="9" id="KW-0406">Ion transport</keyword>
<keyword evidence="11 21" id="KW-1015">Disulfide bond</keyword>
<dbReference type="AlphaFoldDB" id="A0A7M5V439"/>
<evidence type="ECO:0000256" key="12">
    <source>
        <dbReference type="ARBA" id="ARBA00023170"/>
    </source>
</evidence>
<dbReference type="Proteomes" id="UP000594262">
    <property type="component" value="Unplaced"/>
</dbReference>
<keyword evidence="7 23" id="KW-1133">Transmembrane helix</keyword>
<dbReference type="InterPro" id="IPR001320">
    <property type="entry name" value="Iontro_rcpt_C"/>
</dbReference>
<evidence type="ECO:0000256" key="8">
    <source>
        <dbReference type="ARBA" id="ARBA00023018"/>
    </source>
</evidence>
<proteinExistence type="predicted"/>
<evidence type="ECO:0000256" key="20">
    <source>
        <dbReference type="PIRSR" id="PIRSR601508-2"/>
    </source>
</evidence>
<evidence type="ECO:0000256" key="2">
    <source>
        <dbReference type="ARBA" id="ARBA00022448"/>
    </source>
</evidence>
<evidence type="ECO:0000256" key="16">
    <source>
        <dbReference type="ARBA" id="ARBA00023303"/>
    </source>
</evidence>
<feature type="transmembrane region" description="Helical" evidence="23">
    <location>
        <begin position="566"/>
        <end position="584"/>
    </location>
</feature>
<feature type="binding site" evidence="19">
    <location>
        <position position="522"/>
    </location>
    <ligand>
        <name>L-glutamate</name>
        <dbReference type="ChEBI" id="CHEBI:29985"/>
    </ligand>
</feature>
<dbReference type="SMART" id="SM00918">
    <property type="entry name" value="Lig_chan-Glu_bd"/>
    <property type="match status" value="1"/>
</dbReference>
<feature type="transmembrane region" description="Helical" evidence="23">
    <location>
        <begin position="818"/>
        <end position="842"/>
    </location>
</feature>
<dbReference type="GO" id="GO:0015276">
    <property type="term" value="F:ligand-gated monoatomic ion channel activity"/>
    <property type="evidence" value="ECO:0007669"/>
    <property type="project" value="InterPro"/>
</dbReference>
<dbReference type="SMART" id="SM00079">
    <property type="entry name" value="PBPe"/>
    <property type="match status" value="1"/>
</dbReference>
<dbReference type="GeneID" id="136798404"/>
<dbReference type="Pfam" id="PF10613">
    <property type="entry name" value="Lig_chan-Glu_bd"/>
    <property type="match status" value="1"/>
</dbReference>
<evidence type="ECO:0000256" key="19">
    <source>
        <dbReference type="PIRSR" id="PIRSR601508-1"/>
    </source>
</evidence>
<dbReference type="Gene3D" id="3.40.50.2300">
    <property type="match status" value="2"/>
</dbReference>
<dbReference type="PRINTS" id="PR00177">
    <property type="entry name" value="NMDARECEPTOR"/>
</dbReference>
<dbReference type="GO" id="GO:0035235">
    <property type="term" value="P:ionotropic glutamate receptor signaling pathway"/>
    <property type="evidence" value="ECO:0007669"/>
    <property type="project" value="UniProtKB-ARBA"/>
</dbReference>
<keyword evidence="15" id="KW-1071">Ligand-gated ion channel</keyword>
<keyword evidence="6" id="KW-0460">Magnesium</keyword>
<sequence>MEVLYFCFLVILGILQTSSIVFSTTYNIGVLINNATLEENVLNAKDDINDNPSLHGLGASSRLNVTVLMLPNDPVQATKDICSHLISKSVYVVITTNAQNSTHSPDIVSYACAFYKIPTIAVQSRNTELSDKNLHPSLLRTVPAYADQARVWADLIRHFKWNKVNLLTSDDYDSRVTYIKFTSWAYKFSIVIERPIMFPAHQKNLTSFLSPLNGTQSKVLLLACSAEDAVTVFRTARALDLTGESYIWITNQQALSSQEGFDLAPQGLLSLRLKDEEKMEGHLRDALMVTANAIGRLQRTHQLNDPPPNSCDEPSGKWTTGDDLYEALVNTTVQGSTGTVTFDPYGDRKTPAYELLNVRENKDGTKFNKEVGVLDGNEAVSVDLKDIIWPGNQTDAPTGVFISNHLRIVTVESKPFVYVVERPASGDCSELDGENGRTQKHLPCTGPSSKFPNTRDHCCKGFCMDLLVKLAEKVNFTYDLHLVEDGNFGSLQRVNGSNIKRWNGLIGEVIEGKADLIVTSLTINNERAQYIEFSKPFKYQGITILVKKNTNKSDLSSFLRPFKPELWLLVLLSVHVVAVILYLLDRFSPFGRYRLAQSNKEETALNLSSAMWFSWGVLLNSGIGEGTPRSFSARVLGMVWAGFAMIIVASYTANLAAFLVLDRPKPVVTGVDDPNLRNPSDLFKYATVAKSSVDAYFRRQVELSSMYTFMEKHNVKTEQEGIEKVKNGELKAFIWDSPVLFHETSQNCDVSTVGDLFGRSGYGIGMPKGSPWSNEISLAVLHFHESGAMEELESTWIDFGNCQSDSNSPTTLGLQHMLGVFIMVAAGIGAGIVIVILEVLYYKHKGWRKQQQKVIKKTTEQWQEHVQERKHQTGGNENSSRSRSRASKSSKENGVDHLGNGNNPAGFKNPIYDVETSAP</sequence>
<evidence type="ECO:0000256" key="3">
    <source>
        <dbReference type="ARBA" id="ARBA00022475"/>
    </source>
</evidence>
<accession>A0A7M5V439</accession>
<feature type="binding site" evidence="19">
    <location>
        <position position="692"/>
    </location>
    <ligand>
        <name>L-glutamate</name>
        <dbReference type="ChEBI" id="CHEBI:29985"/>
    </ligand>
</feature>
<evidence type="ECO:0000256" key="10">
    <source>
        <dbReference type="ARBA" id="ARBA00023136"/>
    </source>
</evidence>
<evidence type="ECO:0008006" key="28">
    <source>
        <dbReference type="Google" id="ProtNLM"/>
    </source>
</evidence>
<keyword evidence="16" id="KW-0407">Ion channel</keyword>
<feature type="site" description="Interaction with the cone snail toxin Con-ikot-ikot" evidence="20">
    <location>
        <position position="698"/>
    </location>
</feature>
<reference evidence="26" key="1">
    <citation type="submission" date="2021-01" db="UniProtKB">
        <authorList>
            <consortium name="EnsemblMetazoa"/>
        </authorList>
    </citation>
    <scope>IDENTIFICATION</scope>
</reference>
<evidence type="ECO:0000256" key="13">
    <source>
        <dbReference type="ARBA" id="ARBA00023180"/>
    </source>
</evidence>
<keyword evidence="4 23" id="KW-0812">Transmembrane</keyword>
<evidence type="ECO:0000256" key="6">
    <source>
        <dbReference type="ARBA" id="ARBA00022842"/>
    </source>
</evidence>
<feature type="domain" description="Ionotropic glutamate receptor L-glutamate and glycine-binding" evidence="25">
    <location>
        <begin position="452"/>
        <end position="511"/>
    </location>
</feature>
<dbReference type="OrthoDB" id="5984008at2759"/>
<evidence type="ECO:0000313" key="26">
    <source>
        <dbReference type="EnsemblMetazoa" id="CLYHEMP010963.1"/>
    </source>
</evidence>
<evidence type="ECO:0000256" key="1">
    <source>
        <dbReference type="ARBA" id="ARBA00004651"/>
    </source>
</evidence>
<evidence type="ECO:0000256" key="22">
    <source>
        <dbReference type="SAM" id="MobiDB-lite"/>
    </source>
</evidence>
<evidence type="ECO:0000256" key="5">
    <source>
        <dbReference type="ARBA" id="ARBA00022837"/>
    </source>
</evidence>
<evidence type="ECO:0000256" key="9">
    <source>
        <dbReference type="ARBA" id="ARBA00023065"/>
    </source>
</evidence>
<dbReference type="SUPFAM" id="SSF53850">
    <property type="entry name" value="Periplasmic binding protein-like II"/>
    <property type="match status" value="1"/>
</dbReference>
<dbReference type="FunFam" id="3.40.190.10:FF:000177">
    <property type="entry name" value="Glutamate [NMDA] receptor subunit 1"/>
    <property type="match status" value="1"/>
</dbReference>
<organism evidence="26 27">
    <name type="scientific">Clytia hemisphaerica</name>
    <dbReference type="NCBI Taxonomy" id="252671"/>
    <lineage>
        <taxon>Eukaryota</taxon>
        <taxon>Metazoa</taxon>
        <taxon>Cnidaria</taxon>
        <taxon>Hydrozoa</taxon>
        <taxon>Hydroidolina</taxon>
        <taxon>Leptothecata</taxon>
        <taxon>Obeliida</taxon>
        <taxon>Clytiidae</taxon>
        <taxon>Clytia</taxon>
    </lineage>
</organism>
<dbReference type="InterPro" id="IPR015683">
    <property type="entry name" value="Ionotropic_Glu_rcpt"/>
</dbReference>
<dbReference type="EnsemblMetazoa" id="CLYHEMT010963.1">
    <property type="protein sequence ID" value="CLYHEMP010963.1"/>
    <property type="gene ID" value="CLYHEMG010963"/>
</dbReference>
<feature type="binding site" evidence="19">
    <location>
        <position position="527"/>
    </location>
    <ligand>
        <name>L-glutamate</name>
        <dbReference type="ChEBI" id="CHEBI:29985"/>
    </ligand>
</feature>
<feature type="region of interest" description="Disordered" evidence="22">
    <location>
        <begin position="863"/>
        <end position="919"/>
    </location>
</feature>
<evidence type="ECO:0000256" key="23">
    <source>
        <dbReference type="SAM" id="Phobius"/>
    </source>
</evidence>
<dbReference type="SUPFAM" id="SSF81324">
    <property type="entry name" value="Voltage-gated potassium channels"/>
    <property type="match status" value="1"/>
</dbReference>
<feature type="site" description="Crucial to convey clamshell closure to channel opening" evidence="20">
    <location>
        <position position="668"/>
    </location>
</feature>
<keyword evidence="8" id="KW-0770">Synapse</keyword>
<dbReference type="Gene3D" id="3.40.190.10">
    <property type="entry name" value="Periplasmic binding protein-like II"/>
    <property type="match status" value="2"/>
</dbReference>
<feature type="binding site" evidence="19">
    <location>
        <position position="736"/>
    </location>
    <ligand>
        <name>L-glutamate</name>
        <dbReference type="ChEBI" id="CHEBI:29985"/>
    </ligand>
</feature>
<name>A0A7M5V439_9CNID</name>
<keyword evidence="2" id="KW-0813">Transport</keyword>
<keyword evidence="5" id="KW-0106">Calcium</keyword>
<dbReference type="FunFam" id="3.40.190.10:FF:000010">
    <property type="entry name" value="glutamate receptor ionotropic, NMDA 1 isoform X1"/>
    <property type="match status" value="1"/>
</dbReference>
<evidence type="ECO:0000256" key="4">
    <source>
        <dbReference type="ARBA" id="ARBA00022692"/>
    </source>
</evidence>
<evidence type="ECO:0000256" key="7">
    <source>
        <dbReference type="ARBA" id="ARBA00022989"/>
    </source>
</evidence>
<feature type="domain" description="Ionotropic glutamate receptor C-terminal" evidence="24">
    <location>
        <begin position="441"/>
        <end position="799"/>
    </location>
</feature>
<evidence type="ECO:0000259" key="25">
    <source>
        <dbReference type="SMART" id="SM00918"/>
    </source>
</evidence>
<evidence type="ECO:0000259" key="24">
    <source>
        <dbReference type="SMART" id="SM00079"/>
    </source>
</evidence>
<evidence type="ECO:0000256" key="17">
    <source>
        <dbReference type="ARBA" id="ARBA00034100"/>
    </source>
</evidence>
<feature type="disulfide bond" evidence="21">
    <location>
        <begin position="748"/>
        <end position="802"/>
    </location>
</feature>
<dbReference type="GO" id="GO:0017146">
    <property type="term" value="C:NMDA selective glutamate receptor complex"/>
    <property type="evidence" value="ECO:0007669"/>
    <property type="project" value="UniProtKB-ARBA"/>
</dbReference>
<dbReference type="InterPro" id="IPR001828">
    <property type="entry name" value="ANF_lig-bd_rcpt"/>
</dbReference>
<dbReference type="InterPro" id="IPR001508">
    <property type="entry name" value="Iono_Glu_rcpt_met"/>
</dbReference>
<dbReference type="InterPro" id="IPR028082">
    <property type="entry name" value="Peripla_BP_I"/>
</dbReference>
<dbReference type="Gene3D" id="1.10.287.70">
    <property type="match status" value="1"/>
</dbReference>
<dbReference type="CDD" id="cd13719">
    <property type="entry name" value="PBP2_iGluR_NMDA_Nr1"/>
    <property type="match status" value="1"/>
</dbReference>
<comment type="subcellular location">
    <subcellularLocation>
        <location evidence="1">Cell membrane</location>
        <topology evidence="1">Multi-pass membrane protein</topology>
    </subcellularLocation>
    <subcellularLocation>
        <location evidence="17">Postsynaptic cell membrane</location>
    </subcellularLocation>
    <subcellularLocation>
        <location evidence="18">Postsynaptic density</location>
    </subcellularLocation>
</comment>
<dbReference type="GO" id="GO:0014069">
    <property type="term" value="C:postsynaptic density"/>
    <property type="evidence" value="ECO:0007669"/>
    <property type="project" value="UniProtKB-SubCell"/>
</dbReference>
<keyword evidence="12" id="KW-0675">Receptor</keyword>
<evidence type="ECO:0000256" key="18">
    <source>
        <dbReference type="ARBA" id="ARBA00034105"/>
    </source>
</evidence>
<evidence type="ECO:0000256" key="21">
    <source>
        <dbReference type="PIRSR" id="PIRSR601508-3"/>
    </source>
</evidence>
<keyword evidence="3" id="KW-1003">Cell membrane</keyword>
<evidence type="ECO:0000256" key="11">
    <source>
        <dbReference type="ARBA" id="ARBA00023157"/>
    </source>
</evidence>
<evidence type="ECO:0000313" key="27">
    <source>
        <dbReference type="Proteomes" id="UP000594262"/>
    </source>
</evidence>
<dbReference type="GO" id="GO:0038023">
    <property type="term" value="F:signaling receptor activity"/>
    <property type="evidence" value="ECO:0007669"/>
    <property type="project" value="InterPro"/>
</dbReference>
<evidence type="ECO:0000256" key="15">
    <source>
        <dbReference type="ARBA" id="ARBA00023286"/>
    </source>
</evidence>
<dbReference type="InterPro" id="IPR049872">
    <property type="entry name" value="NMDA1-like_ligand-bd"/>
</dbReference>
<keyword evidence="14" id="KW-0628">Postsynaptic cell membrane</keyword>